<name>A0A813BYW6_9DINO</name>
<reference evidence="1" key="1">
    <citation type="submission" date="2021-02" db="EMBL/GenBank/DDBJ databases">
        <authorList>
            <person name="Dougan E. K."/>
            <person name="Rhodes N."/>
            <person name="Thang M."/>
            <person name="Chan C."/>
        </authorList>
    </citation>
    <scope>NUCLEOTIDE SEQUENCE</scope>
</reference>
<evidence type="ECO:0000313" key="2">
    <source>
        <dbReference type="Proteomes" id="UP000601435"/>
    </source>
</evidence>
<organism evidence="1 2">
    <name type="scientific">Symbiodinium necroappetens</name>
    <dbReference type="NCBI Taxonomy" id="1628268"/>
    <lineage>
        <taxon>Eukaryota</taxon>
        <taxon>Sar</taxon>
        <taxon>Alveolata</taxon>
        <taxon>Dinophyceae</taxon>
        <taxon>Suessiales</taxon>
        <taxon>Symbiodiniaceae</taxon>
        <taxon>Symbiodinium</taxon>
    </lineage>
</organism>
<evidence type="ECO:0000313" key="1">
    <source>
        <dbReference type="EMBL" id="CAE7923689.1"/>
    </source>
</evidence>
<gene>
    <name evidence="1" type="ORF">SNEC2469_LOCUS31924</name>
</gene>
<accession>A0A813BYW6</accession>
<feature type="non-terminal residue" evidence="1">
    <location>
        <position position="1"/>
    </location>
</feature>
<proteinExistence type="predicted"/>
<dbReference type="Proteomes" id="UP000601435">
    <property type="component" value="Unassembled WGS sequence"/>
</dbReference>
<sequence>NTDWLVMCGNNKGVVYVGNEQRNIAVRHGVLHNADFNLYINEGFANEASDFGVMEVITWNRALSEDEMWTSMEYLNWKLQAHLAHQPSAESSMVAWFKSEDAGPAWKSAVGSWEAHVTKSSVTRRFNAGSGAAVPVAHLTGLTNAGLDFGKIMKPEFTICSITRYLEGGIHARILQTGHHPNFLHGHWSRQTGVAYYHGWVTPHQSPSSTDWLVMCGNNKGVVFVGKDGKNIATGHGPQLNADFHLYINEGFANEASDFGVMEVITWNRALSEDEMWTSMEYLNWKIQAAIPYQPADKLSMVAWFKSEDASPAWRSAVGSWQARVTKGSITRKVEAGNG</sequence>
<comment type="caution">
    <text evidence="1">The sequence shown here is derived from an EMBL/GenBank/DDBJ whole genome shotgun (WGS) entry which is preliminary data.</text>
</comment>
<dbReference type="OrthoDB" id="421603at2759"/>
<keyword evidence="2" id="KW-1185">Reference proteome</keyword>
<feature type="non-terminal residue" evidence="1">
    <location>
        <position position="339"/>
    </location>
</feature>
<dbReference type="EMBL" id="CAJNJA010078923">
    <property type="protein sequence ID" value="CAE7923689.1"/>
    <property type="molecule type" value="Genomic_DNA"/>
</dbReference>
<dbReference type="AlphaFoldDB" id="A0A813BYW6"/>
<protein>
    <submittedName>
        <fullName evidence="1">Uncharacterized protein</fullName>
    </submittedName>
</protein>